<evidence type="ECO:0000256" key="5">
    <source>
        <dbReference type="ARBA" id="ARBA00022989"/>
    </source>
</evidence>
<dbReference type="SUPFAM" id="SSF161098">
    <property type="entry name" value="MetI-like"/>
    <property type="match status" value="1"/>
</dbReference>
<keyword evidence="6 7" id="KW-0472">Membrane</keyword>
<feature type="transmembrane region" description="Helical" evidence="7">
    <location>
        <begin position="212"/>
        <end position="237"/>
    </location>
</feature>
<evidence type="ECO:0000256" key="4">
    <source>
        <dbReference type="ARBA" id="ARBA00022692"/>
    </source>
</evidence>
<dbReference type="PANTHER" id="PTHR43386">
    <property type="entry name" value="OLIGOPEPTIDE TRANSPORT SYSTEM PERMEASE PROTEIN APPC"/>
    <property type="match status" value="1"/>
</dbReference>
<keyword evidence="4 7" id="KW-0812">Transmembrane</keyword>
<evidence type="ECO:0000256" key="1">
    <source>
        <dbReference type="ARBA" id="ARBA00004651"/>
    </source>
</evidence>
<keyword evidence="3" id="KW-1003">Cell membrane</keyword>
<dbReference type="RefSeq" id="WP_211255946.1">
    <property type="nucleotide sequence ID" value="NZ_JYJA01000038.1"/>
</dbReference>
<dbReference type="PROSITE" id="PS50928">
    <property type="entry name" value="ABC_TM1"/>
    <property type="match status" value="1"/>
</dbReference>
<dbReference type="InterPro" id="IPR035906">
    <property type="entry name" value="MetI-like_sf"/>
</dbReference>
<proteinExistence type="inferred from homology"/>
<dbReference type="GO" id="GO:0055085">
    <property type="term" value="P:transmembrane transport"/>
    <property type="evidence" value="ECO:0007669"/>
    <property type="project" value="InterPro"/>
</dbReference>
<dbReference type="GO" id="GO:0005886">
    <property type="term" value="C:plasma membrane"/>
    <property type="evidence" value="ECO:0007669"/>
    <property type="project" value="UniProtKB-SubCell"/>
</dbReference>
<comment type="caution">
    <text evidence="9">The sequence shown here is derived from an EMBL/GenBank/DDBJ whole genome shotgun (WGS) entry which is preliminary data.</text>
</comment>
<evidence type="ECO:0000256" key="2">
    <source>
        <dbReference type="ARBA" id="ARBA00022448"/>
    </source>
</evidence>
<feature type="transmembrane region" description="Helical" evidence="7">
    <location>
        <begin position="130"/>
        <end position="149"/>
    </location>
</feature>
<dbReference type="Gene3D" id="1.10.3720.10">
    <property type="entry name" value="MetI-like"/>
    <property type="match status" value="1"/>
</dbReference>
<dbReference type="InterPro" id="IPR050366">
    <property type="entry name" value="BP-dependent_transpt_permease"/>
</dbReference>
<keyword evidence="10" id="KW-1185">Reference proteome</keyword>
<evidence type="ECO:0000313" key="10">
    <source>
        <dbReference type="Proteomes" id="UP000034098"/>
    </source>
</evidence>
<evidence type="ECO:0000259" key="8">
    <source>
        <dbReference type="PROSITE" id="PS50928"/>
    </source>
</evidence>
<organism evidence="9 10">
    <name type="scientific">Microbacterium trichothecenolyticum</name>
    <name type="common">Aureobacterium trichothecenolyticum</name>
    <dbReference type="NCBI Taxonomy" id="69370"/>
    <lineage>
        <taxon>Bacteria</taxon>
        <taxon>Bacillati</taxon>
        <taxon>Actinomycetota</taxon>
        <taxon>Actinomycetes</taxon>
        <taxon>Micrococcales</taxon>
        <taxon>Microbacteriaceae</taxon>
        <taxon>Microbacterium</taxon>
    </lineage>
</organism>
<protein>
    <submittedName>
        <fullName evidence="9">Oligopeptide transport system permease protein OppC</fullName>
    </submittedName>
</protein>
<dbReference type="AlphaFoldDB" id="A0A0M2H435"/>
<gene>
    <name evidence="9" type="primary">oppC</name>
    <name evidence="9" type="ORF">RS82_03119</name>
</gene>
<comment type="subcellular location">
    <subcellularLocation>
        <location evidence="1 7">Cell membrane</location>
        <topology evidence="1 7">Multi-pass membrane protein</topology>
    </subcellularLocation>
</comment>
<sequence>MTTTPTTTPNVAAVVDATTLVHRTRSFRSVSALLAIAFLAVVGLTALLAPLLPLDPSTTDLAIRWQPPSAAHWFGTDELGRDYFSRVVYGARISLTVGILAMAAATAIGVMVGLIAGYAGGRVDDALMRFVDFLSSIPWMVLVIVASVFLKPGLWTIIFVIGVFSWMATARLVRAETLTLRERAFVRYARYIGVRRELVMWRHVVPDAAPTIIVAATASISTAILTESALSFLGLGIQPPMASWGSLLESAQGSLQTAPYLALIPGVLILLTVLSFNVLGDALRQSVSEGGAS</sequence>
<feature type="transmembrane region" description="Helical" evidence="7">
    <location>
        <begin position="32"/>
        <end position="52"/>
    </location>
</feature>
<name>A0A0M2H435_MICTR</name>
<comment type="similarity">
    <text evidence="7">Belongs to the binding-protein-dependent transport system permease family.</text>
</comment>
<evidence type="ECO:0000256" key="3">
    <source>
        <dbReference type="ARBA" id="ARBA00022475"/>
    </source>
</evidence>
<evidence type="ECO:0000313" key="9">
    <source>
        <dbReference type="EMBL" id="KJL41202.1"/>
    </source>
</evidence>
<keyword evidence="2 7" id="KW-0813">Transport</keyword>
<feature type="domain" description="ABC transmembrane type-1" evidence="8">
    <location>
        <begin position="91"/>
        <end position="280"/>
    </location>
</feature>
<dbReference type="Pfam" id="PF00528">
    <property type="entry name" value="BPD_transp_1"/>
    <property type="match status" value="1"/>
</dbReference>
<dbReference type="InterPro" id="IPR000515">
    <property type="entry name" value="MetI-like"/>
</dbReference>
<dbReference type="EMBL" id="JYJA01000038">
    <property type="protein sequence ID" value="KJL41202.1"/>
    <property type="molecule type" value="Genomic_DNA"/>
</dbReference>
<evidence type="ECO:0000256" key="6">
    <source>
        <dbReference type="ARBA" id="ARBA00023136"/>
    </source>
</evidence>
<feature type="transmembrane region" description="Helical" evidence="7">
    <location>
        <begin position="93"/>
        <end position="118"/>
    </location>
</feature>
<keyword evidence="5 7" id="KW-1133">Transmembrane helix</keyword>
<accession>A0A0M2H435</accession>
<evidence type="ECO:0000256" key="7">
    <source>
        <dbReference type="RuleBase" id="RU363032"/>
    </source>
</evidence>
<feature type="transmembrane region" description="Helical" evidence="7">
    <location>
        <begin position="257"/>
        <end position="279"/>
    </location>
</feature>
<dbReference type="PANTHER" id="PTHR43386:SF1">
    <property type="entry name" value="D,D-DIPEPTIDE TRANSPORT SYSTEM PERMEASE PROTEIN DDPC-RELATED"/>
    <property type="match status" value="1"/>
</dbReference>
<feature type="transmembrane region" description="Helical" evidence="7">
    <location>
        <begin position="155"/>
        <end position="173"/>
    </location>
</feature>
<dbReference type="PATRIC" id="fig|69370.6.peg.3175"/>
<dbReference type="Proteomes" id="UP000034098">
    <property type="component" value="Unassembled WGS sequence"/>
</dbReference>
<reference evidence="9 10" key="1">
    <citation type="submission" date="2015-02" db="EMBL/GenBank/DDBJ databases">
        <title>Draft genome sequences of ten Microbacterium spp. with emphasis on heavy metal contaminated environments.</title>
        <authorList>
            <person name="Corretto E."/>
        </authorList>
    </citation>
    <scope>NUCLEOTIDE SEQUENCE [LARGE SCALE GENOMIC DNA]</scope>
    <source>
        <strain evidence="9 10">DSM 8608</strain>
    </source>
</reference>
<dbReference type="CDD" id="cd06261">
    <property type="entry name" value="TM_PBP2"/>
    <property type="match status" value="1"/>
</dbReference>